<feature type="transmembrane region" description="Helical" evidence="1">
    <location>
        <begin position="124"/>
        <end position="142"/>
    </location>
</feature>
<dbReference type="EMBL" id="JBHTHQ010000012">
    <property type="protein sequence ID" value="MFD0704583.1"/>
    <property type="molecule type" value="Genomic_DNA"/>
</dbReference>
<keyword evidence="1" id="KW-0472">Membrane</keyword>
<protein>
    <recommendedName>
        <fullName evidence="4">DUF2975 domain-containing protein</fullName>
    </recommendedName>
</protein>
<feature type="transmembrane region" description="Helical" evidence="1">
    <location>
        <begin position="12"/>
        <end position="35"/>
    </location>
</feature>
<evidence type="ECO:0000313" key="3">
    <source>
        <dbReference type="Proteomes" id="UP001597036"/>
    </source>
</evidence>
<dbReference type="Proteomes" id="UP001597036">
    <property type="component" value="Unassembled WGS sequence"/>
</dbReference>
<comment type="caution">
    <text evidence="2">The sequence shown here is derived from an EMBL/GenBank/DDBJ whole genome shotgun (WGS) entry which is preliminary data.</text>
</comment>
<keyword evidence="1" id="KW-1133">Transmembrane helix</keyword>
<sequence>MVCGKRGKRVAAYIFTVLCAILALLTLVGVMWAGFDIIEEEFSQFPEYAWIHTPVVCLLGFIPIPFAVRIVYTVWRFTMGFTKLNNSSFYKYFQVTFWLAIAQAVVGFALPFTVSQFLHEGNPAMDIAWVAMTVSSSITLLHHQQKIINRNKTTRTTLEPNL</sequence>
<evidence type="ECO:0008006" key="4">
    <source>
        <dbReference type="Google" id="ProtNLM"/>
    </source>
</evidence>
<feature type="transmembrane region" description="Helical" evidence="1">
    <location>
        <begin position="50"/>
        <end position="72"/>
    </location>
</feature>
<proteinExistence type="predicted"/>
<accession>A0ABW2Y4C7</accession>
<keyword evidence="3" id="KW-1185">Reference proteome</keyword>
<keyword evidence="1" id="KW-0812">Transmembrane</keyword>
<name>A0ABW2Y4C7_9BIFI</name>
<evidence type="ECO:0000256" key="1">
    <source>
        <dbReference type="SAM" id="Phobius"/>
    </source>
</evidence>
<organism evidence="2 3">
    <name type="scientific">Alloscardovia venturai</name>
    <dbReference type="NCBI Taxonomy" id="1769421"/>
    <lineage>
        <taxon>Bacteria</taxon>
        <taxon>Bacillati</taxon>
        <taxon>Actinomycetota</taxon>
        <taxon>Actinomycetes</taxon>
        <taxon>Bifidobacteriales</taxon>
        <taxon>Bifidobacteriaceae</taxon>
        <taxon>Alloscardovia</taxon>
    </lineage>
</organism>
<reference evidence="3" key="1">
    <citation type="journal article" date="2019" name="Int. J. Syst. Evol. Microbiol.">
        <title>The Global Catalogue of Microorganisms (GCM) 10K type strain sequencing project: providing services to taxonomists for standard genome sequencing and annotation.</title>
        <authorList>
            <consortium name="The Broad Institute Genomics Platform"/>
            <consortium name="The Broad Institute Genome Sequencing Center for Infectious Disease"/>
            <person name="Wu L."/>
            <person name="Ma J."/>
        </authorList>
    </citation>
    <scope>NUCLEOTIDE SEQUENCE [LARGE SCALE GENOMIC DNA]</scope>
    <source>
        <strain evidence="3">CCM 8604</strain>
    </source>
</reference>
<gene>
    <name evidence="2" type="ORF">ACFQY8_02310</name>
</gene>
<evidence type="ECO:0000313" key="2">
    <source>
        <dbReference type="EMBL" id="MFD0704583.1"/>
    </source>
</evidence>
<feature type="transmembrane region" description="Helical" evidence="1">
    <location>
        <begin position="92"/>
        <end position="112"/>
    </location>
</feature>
<dbReference type="RefSeq" id="WP_377938198.1">
    <property type="nucleotide sequence ID" value="NZ_JBHTHQ010000012.1"/>
</dbReference>